<reference evidence="2 3" key="1">
    <citation type="submission" date="2021-03" db="EMBL/GenBank/DDBJ databases">
        <title>Novel species identification of genus Shewanella.</title>
        <authorList>
            <person name="Liu G."/>
            <person name="Zhang Q."/>
        </authorList>
    </citation>
    <scope>NUCLEOTIDE SEQUENCE [LARGE SCALE GENOMIC DNA]</scope>
    <source>
        <strain evidence="2 3">FJAT-53726</strain>
    </source>
</reference>
<dbReference type="Pfam" id="PF21880">
    <property type="entry name" value="DUF6916"/>
    <property type="match status" value="1"/>
</dbReference>
<evidence type="ECO:0000259" key="1">
    <source>
        <dbReference type="Pfam" id="PF21880"/>
    </source>
</evidence>
<name>A0A975AKY8_9GAMM</name>
<sequence length="99" mass="11276">MTQFVFDVLNEMIDEPIGVFEPGSDEQIAELKIKKVERSLAHGNEFDAFTVELSGDAREHCPPATYLFKHPKFGEESLYMSPYAIDQYQICISRKADNS</sequence>
<dbReference type="RefSeq" id="WP_207325156.1">
    <property type="nucleotide sequence ID" value="NZ_CP071504.1"/>
</dbReference>
<feature type="domain" description="DUF6916" evidence="1">
    <location>
        <begin position="11"/>
        <end position="91"/>
    </location>
</feature>
<dbReference type="EMBL" id="CP071504">
    <property type="protein sequence ID" value="QSX30226.1"/>
    <property type="molecule type" value="Genomic_DNA"/>
</dbReference>
<proteinExistence type="predicted"/>
<dbReference type="Proteomes" id="UP000663281">
    <property type="component" value="Chromosome"/>
</dbReference>
<protein>
    <recommendedName>
        <fullName evidence="1">DUF6916 domain-containing protein</fullName>
    </recommendedName>
</protein>
<evidence type="ECO:0000313" key="2">
    <source>
        <dbReference type="EMBL" id="QSX30226.1"/>
    </source>
</evidence>
<accession>A0A975AKY8</accession>
<keyword evidence="3" id="KW-1185">Reference proteome</keyword>
<organism evidence="2 3">
    <name type="scientific">Shewanella cyperi</name>
    <dbReference type="NCBI Taxonomy" id="2814292"/>
    <lineage>
        <taxon>Bacteria</taxon>
        <taxon>Pseudomonadati</taxon>
        <taxon>Pseudomonadota</taxon>
        <taxon>Gammaproteobacteria</taxon>
        <taxon>Alteromonadales</taxon>
        <taxon>Shewanellaceae</taxon>
        <taxon>Shewanella</taxon>
    </lineage>
</organism>
<dbReference type="InterPro" id="IPR054209">
    <property type="entry name" value="DUF6916"/>
</dbReference>
<dbReference type="AlphaFoldDB" id="A0A975AKY8"/>
<dbReference type="KEGG" id="scyp:JYB88_00665"/>
<gene>
    <name evidence="2" type="ORF">JYB88_00665</name>
</gene>
<evidence type="ECO:0000313" key="3">
    <source>
        <dbReference type="Proteomes" id="UP000663281"/>
    </source>
</evidence>